<reference evidence="3 4" key="1">
    <citation type="submission" date="2019-10" db="EMBL/GenBank/DDBJ databases">
        <title>The Genome Sequence of Clostridium tarantellae Isolated from Fish Brain.</title>
        <authorList>
            <person name="Bano L."/>
            <person name="Kiel M."/>
            <person name="Sales G."/>
            <person name="Doxey A.C."/>
            <person name="Mansfield M.J."/>
            <person name="Schiavone M."/>
            <person name="Rossetto O."/>
            <person name="Pirazzini M."/>
            <person name="Dobrindt U."/>
            <person name="Montecucco C."/>
        </authorList>
    </citation>
    <scope>NUCLEOTIDE SEQUENCE [LARGE SCALE GENOMIC DNA]</scope>
    <source>
        <strain evidence="3 4">DSM 3997</strain>
    </source>
</reference>
<proteinExistence type="predicted"/>
<keyword evidence="4" id="KW-1185">Reference proteome</keyword>
<accession>A0A6I1MXY7</accession>
<dbReference type="AlphaFoldDB" id="A0A6I1MXY7"/>
<evidence type="ECO:0000256" key="2">
    <source>
        <dbReference type="ARBA" id="ARBA00023134"/>
    </source>
</evidence>
<keyword evidence="1" id="KW-0547">Nucleotide-binding</keyword>
<comment type="caution">
    <text evidence="3">The sequence shown here is derived from an EMBL/GenBank/DDBJ whole genome shotgun (WGS) entry which is preliminary data.</text>
</comment>
<evidence type="ECO:0000313" key="3">
    <source>
        <dbReference type="EMBL" id="MPQ44999.1"/>
    </source>
</evidence>
<sequence length="253" mass="28995">MNLDKMSYDADNVLIITNDECIYDNLKDNFEEYTFISVIRFSSKNFLNKITLNNLVKKTKVCFAIIDFENKNYNKFISQLNNIILKGTLCIPIGVNCNHINNIQMLQEIQDQIYTLIVTTTDNIMDNINSICDLHKDKMAFYLSIGELKRCLKQKSVGYTSIGKGSGSKKWEKAAINAIKAFPSNSHFSEGKNIILTIEVKNYKDQRLEDVNMLPEIIQIATNKNAKISYSVIENENIDDEVILRVFANGFYL</sequence>
<dbReference type="Gene3D" id="3.30.1330.20">
    <property type="entry name" value="Tubulin/FtsZ, C-terminal domain"/>
    <property type="match status" value="1"/>
</dbReference>
<dbReference type="SUPFAM" id="SSF55307">
    <property type="entry name" value="Tubulin C-terminal domain-like"/>
    <property type="match status" value="1"/>
</dbReference>
<dbReference type="Proteomes" id="UP000430345">
    <property type="component" value="Unassembled WGS sequence"/>
</dbReference>
<dbReference type="EMBL" id="WHJC01000391">
    <property type="protein sequence ID" value="MPQ44999.1"/>
    <property type="molecule type" value="Genomic_DNA"/>
</dbReference>
<evidence type="ECO:0000256" key="1">
    <source>
        <dbReference type="ARBA" id="ARBA00022741"/>
    </source>
</evidence>
<protein>
    <submittedName>
        <fullName evidence="3">Uncharacterized protein</fullName>
    </submittedName>
</protein>
<dbReference type="InterPro" id="IPR008280">
    <property type="entry name" value="Tub_FtsZ_C"/>
</dbReference>
<dbReference type="InterPro" id="IPR037103">
    <property type="entry name" value="Tubulin/FtsZ-like_C"/>
</dbReference>
<dbReference type="OrthoDB" id="9972033at2"/>
<dbReference type="RefSeq" id="WP_152891935.1">
    <property type="nucleotide sequence ID" value="NZ_WHJC01000391.1"/>
</dbReference>
<gene>
    <name evidence="3" type="ORF">GBZ86_14840</name>
</gene>
<dbReference type="GO" id="GO:0005525">
    <property type="term" value="F:GTP binding"/>
    <property type="evidence" value="ECO:0007669"/>
    <property type="project" value="UniProtKB-KW"/>
</dbReference>
<organism evidence="3 4">
    <name type="scientific">Clostridium tarantellae</name>
    <dbReference type="NCBI Taxonomy" id="39493"/>
    <lineage>
        <taxon>Bacteria</taxon>
        <taxon>Bacillati</taxon>
        <taxon>Bacillota</taxon>
        <taxon>Clostridia</taxon>
        <taxon>Eubacteriales</taxon>
        <taxon>Clostridiaceae</taxon>
        <taxon>Clostridium</taxon>
    </lineage>
</organism>
<keyword evidence="2" id="KW-0342">GTP-binding</keyword>
<evidence type="ECO:0000313" key="4">
    <source>
        <dbReference type="Proteomes" id="UP000430345"/>
    </source>
</evidence>
<name>A0A6I1MXY7_9CLOT</name>